<dbReference type="EMBL" id="CP032548">
    <property type="protein sequence ID" value="AZJ34148.1"/>
    <property type="molecule type" value="Genomic_DNA"/>
</dbReference>
<accession>A0A3Q8RS09</accession>
<organism evidence="1 2">
    <name type="scientific">Tenacibaculum singaporense</name>
    <dbReference type="NCBI Taxonomy" id="2358479"/>
    <lineage>
        <taxon>Bacteria</taxon>
        <taxon>Pseudomonadati</taxon>
        <taxon>Bacteroidota</taxon>
        <taxon>Flavobacteriia</taxon>
        <taxon>Flavobacteriales</taxon>
        <taxon>Flavobacteriaceae</taxon>
        <taxon>Tenacibaculum</taxon>
    </lineage>
</organism>
<dbReference type="AlphaFoldDB" id="A0A3Q8RS09"/>
<evidence type="ECO:0000313" key="2">
    <source>
        <dbReference type="Proteomes" id="UP000274593"/>
    </source>
</evidence>
<dbReference type="KEGG" id="tsig:D6T69_00825"/>
<sequence>MIAALQILNFYIMRKQIVNVGKVLTKKDQKQINGGQVPDYCLNNTPGYRAECREIALSEFIAGRCPNWDNCFSLQPTGCIDMCMQEPGGL</sequence>
<proteinExistence type="predicted"/>
<name>A0A3Q8RS09_9FLAO</name>
<protein>
    <submittedName>
        <fullName evidence="1">Uncharacterized protein</fullName>
    </submittedName>
</protein>
<keyword evidence="2" id="KW-1185">Reference proteome</keyword>
<dbReference type="Proteomes" id="UP000274593">
    <property type="component" value="Chromosome"/>
</dbReference>
<gene>
    <name evidence="1" type="ORF">D6T69_00825</name>
</gene>
<evidence type="ECO:0000313" key="1">
    <source>
        <dbReference type="EMBL" id="AZJ34148.1"/>
    </source>
</evidence>
<reference evidence="1 2" key="1">
    <citation type="submission" date="2018-09" db="EMBL/GenBank/DDBJ databases">
        <title>Insights into the microbiota of Asian seabass (Lates calcarifer) with tenacibaculosis symptoms and description of sp. nov. Tenacibaculum singaporense.</title>
        <authorList>
            <person name="Miyake S."/>
            <person name="Soh M."/>
            <person name="Azman M.N."/>
            <person name="Ngoh S.Y."/>
            <person name="Orban L."/>
        </authorList>
    </citation>
    <scope>NUCLEOTIDE SEQUENCE [LARGE SCALE GENOMIC DNA]</scope>
    <source>
        <strain evidence="1 2">DSM 106434</strain>
    </source>
</reference>